<name>A0A8G1GL77_9VIRU</name>
<dbReference type="EMBL" id="MW847277">
    <property type="protein sequence ID" value="QZA75062.1"/>
    <property type="molecule type" value="Genomic_DNA"/>
</dbReference>
<evidence type="ECO:0000313" key="1">
    <source>
        <dbReference type="EMBL" id="QZA75062.1"/>
    </source>
</evidence>
<protein>
    <submittedName>
        <fullName evidence="1">Putative ORF3</fullName>
    </submittedName>
</protein>
<organism evidence="1">
    <name type="scientific">Po-Circo-like virus 21</name>
    <dbReference type="NCBI Taxonomy" id="1105383"/>
    <lineage>
        <taxon>Viruses</taxon>
        <taxon>Monodnaviria</taxon>
        <taxon>Shotokuvirae</taxon>
        <taxon>Cressdnaviricota</taxon>
        <taxon>Arfiviricetes</taxon>
        <taxon>Rohanvirales</taxon>
        <taxon>Kirkoviridae</taxon>
        <taxon>Aglavirus</taxon>
        <taxon>Aglavirus caranthi</taxon>
        <taxon>Po-Circo-like virus</taxon>
    </lineage>
</organism>
<reference evidence="1" key="1">
    <citation type="journal article" name="Microorganisms">
        <title>Genomic Diversity of CRESS DNA Viruses in the Eukaryotic Virome of Swine Feces.</title>
        <authorList>
            <person name="Feher E."/>
            <person name="Mihalov-Kovacs E."/>
            <person name="Kaszab E."/>
            <person name="Malik Y.S."/>
            <person name="Marton S."/>
            <person name="Banyai K."/>
        </authorList>
    </citation>
    <scope>NUCLEOTIDE SEQUENCE</scope>
    <source>
        <strain evidence="1">302_4</strain>
    </source>
</reference>
<proteinExistence type="predicted"/>
<sequence length="186" mass="21137">MFDPHRTRRNDRRYYTRKGQVLQASRVNTQPIIDQRLVPVYKNFLLANGLAYDSPQPVLATPIDISGIAVNDIQYTWADFIKYETSTVTINRPTGLAMIAILFYIDTSGNSFIEFKYQAPSSTYNKTIENVKVCYFQLFSPPSTITNQNTLDNANKGIIDSTADNYIINFYGSQISIKNDIKLTPV</sequence>
<accession>A0A8G1GL77</accession>